<reference evidence="1 2" key="1">
    <citation type="journal article" date="2017" name="Syst. Appl. Microbiol.">
        <title>Soybeans inoculated with root zone soils of Canadian native legumes harbour diverse and novel Bradyrhizobium spp. that possess agricultural potential.</title>
        <authorList>
            <person name="Bromfield E.S.P."/>
            <person name="Cloutier S."/>
            <person name="Tambong J.T."/>
            <person name="Tran Thi T.V."/>
        </authorList>
    </citation>
    <scope>NUCLEOTIDE SEQUENCE [LARGE SCALE GENOMIC DNA]</scope>
    <source>
        <strain evidence="1 2">1S5</strain>
    </source>
</reference>
<dbReference type="EMBL" id="CP096255">
    <property type="protein sequence ID" value="UPT90398.1"/>
    <property type="molecule type" value="Genomic_DNA"/>
</dbReference>
<dbReference type="RefSeq" id="WP_166099692.1">
    <property type="nucleotide sequence ID" value="NZ_CP096255.1"/>
</dbReference>
<accession>A0A8T5VHM3</accession>
<sequence length="383" mass="43944">MSGHEGAVWESYFSPKAEMRLVSLIERKNRALHRANQMLNPSINAIQFRQGNARHSNSVYCVLAVYQPETFPPDIVALVEELNRQKINVIFAVNATPRDIEEKLPNECHTFIRRNNHGYDFGAYKTGVEFALTLSPKRLIVLNDSVHFFEGENLSKYISRLSKDGHPFIGATESHEIRYHIQSYCYSFNEDVLTSAAFKNFWSSYVPMNERRYTVLNGEVALTSAISMAGFHPRALFRVGDLRDHLLSVDAPELIAASDLLPSSTRETRKNRIVGWLANEHDKYNFMRGIRKQQAVEEICRTVYDGNQVGLGALVFAKYLGMPFIKKNLAKYRYFSPPDIFAGMNAACLVEGNPDEHLINLFKQQESHSPTKWEKFNQRHMFR</sequence>
<proteinExistence type="predicted"/>
<organism evidence="1 2">
    <name type="scientific">Bradyrhizobium barranii subsp. apii</name>
    <dbReference type="NCBI Taxonomy" id="2819348"/>
    <lineage>
        <taxon>Bacteria</taxon>
        <taxon>Pseudomonadati</taxon>
        <taxon>Pseudomonadota</taxon>
        <taxon>Alphaproteobacteria</taxon>
        <taxon>Hyphomicrobiales</taxon>
        <taxon>Nitrobacteraceae</taxon>
        <taxon>Bradyrhizobium</taxon>
        <taxon>Bradyrhizobium barranii</taxon>
    </lineage>
</organism>
<protein>
    <submittedName>
        <fullName evidence="1">Rhamnan synthesis F family protein</fullName>
    </submittedName>
</protein>
<dbReference type="AlphaFoldDB" id="A0A8T5VHM3"/>
<evidence type="ECO:0000313" key="1">
    <source>
        <dbReference type="EMBL" id="UPT90398.1"/>
    </source>
</evidence>
<dbReference type="InterPro" id="IPR007739">
    <property type="entry name" value="RgpF"/>
</dbReference>
<evidence type="ECO:0000313" key="2">
    <source>
        <dbReference type="Proteomes" id="UP000551709"/>
    </source>
</evidence>
<gene>
    <name evidence="1" type="ORF">HAP41_0000016570</name>
</gene>
<dbReference type="Pfam" id="PF05045">
    <property type="entry name" value="RgpF"/>
    <property type="match status" value="1"/>
</dbReference>
<name>A0A8T5VHM3_9BRAD</name>
<dbReference type="Proteomes" id="UP000551709">
    <property type="component" value="Chromosome"/>
</dbReference>